<protein>
    <submittedName>
        <fullName evidence="2">Uncharacterized protein</fullName>
    </submittedName>
</protein>
<dbReference type="EMBL" id="BK059130">
    <property type="protein sequence ID" value="DAE32926.1"/>
    <property type="molecule type" value="Genomic_DNA"/>
</dbReference>
<proteinExistence type="predicted"/>
<accession>A0A8S5RNP2</accession>
<organism evidence="2">
    <name type="scientific">virus sp. ctBS918</name>
    <dbReference type="NCBI Taxonomy" id="2825807"/>
    <lineage>
        <taxon>Viruses</taxon>
    </lineage>
</organism>
<sequence>MENKTIGTSHMYPNETINSKHHVPKSIKINQSKN</sequence>
<feature type="region of interest" description="Disordered" evidence="1">
    <location>
        <begin position="1"/>
        <end position="34"/>
    </location>
</feature>
<reference evidence="2" key="1">
    <citation type="journal article" date="2021" name="Proc. Natl. Acad. Sci. U.S.A.">
        <title>A Catalog of Tens of Thousands of Viruses from Human Metagenomes Reveals Hidden Associations with Chronic Diseases.</title>
        <authorList>
            <person name="Tisza M.J."/>
            <person name="Buck C.B."/>
        </authorList>
    </citation>
    <scope>NUCLEOTIDE SEQUENCE</scope>
    <source>
        <strain evidence="2">CtBS918</strain>
    </source>
</reference>
<evidence type="ECO:0000313" key="2">
    <source>
        <dbReference type="EMBL" id="DAE32926.1"/>
    </source>
</evidence>
<name>A0A8S5RNP2_9VIRU</name>
<evidence type="ECO:0000256" key="1">
    <source>
        <dbReference type="SAM" id="MobiDB-lite"/>
    </source>
</evidence>